<dbReference type="EC" id="3.2.1.14" evidence="4"/>
<dbReference type="Pfam" id="PF12662">
    <property type="entry name" value="cEGF"/>
    <property type="match status" value="1"/>
</dbReference>
<dbReference type="InterPro" id="IPR018097">
    <property type="entry name" value="EGF_Ca-bd_CS"/>
</dbReference>
<dbReference type="InterPro" id="IPR026823">
    <property type="entry name" value="cEGF"/>
</dbReference>
<reference evidence="20" key="1">
    <citation type="submission" date="2025-08" db="UniProtKB">
        <authorList>
            <consortium name="RefSeq"/>
        </authorList>
    </citation>
    <scope>IDENTIFICATION</scope>
    <source>
        <tissue evidence="20">Gonad</tissue>
    </source>
</reference>
<evidence type="ECO:0000259" key="18">
    <source>
        <dbReference type="PROSITE" id="PS50940"/>
    </source>
</evidence>
<dbReference type="SMART" id="SM00179">
    <property type="entry name" value="EGF_CA"/>
    <property type="match status" value="6"/>
</dbReference>
<dbReference type="SMART" id="SM01411">
    <property type="entry name" value="Ephrin_rec_like"/>
    <property type="match status" value="1"/>
</dbReference>
<dbReference type="SUPFAM" id="SSF57184">
    <property type="entry name" value="Growth factor receptor domain"/>
    <property type="match status" value="1"/>
</dbReference>
<dbReference type="GO" id="GO:0008843">
    <property type="term" value="F:endochitinase activity"/>
    <property type="evidence" value="ECO:0007669"/>
    <property type="project" value="UniProtKB-EC"/>
</dbReference>
<dbReference type="SUPFAM" id="SSF57196">
    <property type="entry name" value="EGF/Laminin"/>
    <property type="match status" value="2"/>
</dbReference>
<dbReference type="InterPro" id="IPR028974">
    <property type="entry name" value="TSP_type-3_rpt"/>
</dbReference>
<dbReference type="InterPro" id="IPR003367">
    <property type="entry name" value="Thrombospondin_3-like_rpt"/>
</dbReference>
<protein>
    <recommendedName>
        <fullName evidence="4">chitinase</fullName>
        <ecNumber evidence="4">3.2.1.14</ecNumber>
    </recommendedName>
</protein>
<dbReference type="InterPro" id="IPR001304">
    <property type="entry name" value="C-type_lectin-like"/>
</dbReference>
<keyword evidence="6 13" id="KW-0245">EGF-like domain</keyword>
<dbReference type="InterPro" id="IPR016187">
    <property type="entry name" value="CTDL_fold"/>
</dbReference>
<evidence type="ECO:0000256" key="4">
    <source>
        <dbReference type="ARBA" id="ARBA00012729"/>
    </source>
</evidence>
<dbReference type="Gene3D" id="2.10.25.10">
    <property type="entry name" value="Laminin"/>
    <property type="match status" value="5"/>
</dbReference>
<dbReference type="Pfam" id="PF07699">
    <property type="entry name" value="Ephrin_rec_like"/>
    <property type="match status" value="1"/>
</dbReference>
<dbReference type="GO" id="GO:0007155">
    <property type="term" value="P:cell adhesion"/>
    <property type="evidence" value="ECO:0007669"/>
    <property type="project" value="InterPro"/>
</dbReference>
<dbReference type="Gene3D" id="4.10.1080.10">
    <property type="entry name" value="TSP type-3 repeat"/>
    <property type="match status" value="1"/>
</dbReference>
<evidence type="ECO:0000256" key="8">
    <source>
        <dbReference type="ARBA" id="ARBA00022737"/>
    </source>
</evidence>
<dbReference type="Pfam" id="PF07645">
    <property type="entry name" value="EGF_CA"/>
    <property type="match status" value="3"/>
</dbReference>
<dbReference type="InterPro" id="IPR011641">
    <property type="entry name" value="Tyr-kin_ephrin_A/B_rcpt-like"/>
</dbReference>
<keyword evidence="12" id="KW-0325">Glycoprotein</keyword>
<name>A0A6P4ZKP3_BRABE</name>
<dbReference type="InterPro" id="IPR001881">
    <property type="entry name" value="EGF-like_Ca-bd_dom"/>
</dbReference>
<comment type="caution">
    <text evidence="13">Lacks conserved residue(s) required for the propagation of feature annotation.</text>
</comment>
<dbReference type="InterPro" id="IPR017897">
    <property type="entry name" value="Thrombospondin_3_rpt"/>
</dbReference>
<keyword evidence="5" id="KW-0964">Secreted</keyword>
<keyword evidence="19" id="KW-1185">Reference proteome</keyword>
<accession>A0A6P4ZKP3</accession>
<evidence type="ECO:0000256" key="13">
    <source>
        <dbReference type="PROSITE-ProRule" id="PRU00076"/>
    </source>
</evidence>
<dbReference type="GO" id="GO:0005576">
    <property type="term" value="C:extracellular region"/>
    <property type="evidence" value="ECO:0007669"/>
    <property type="project" value="UniProtKB-SubCell"/>
</dbReference>
<sequence>MRAAMAMWTVLLLLVVNTGSVTAGHEYEGYDYWVNHNLLSYWDAMNSCGDRGHLVDFSKGTSDGSFNWDIQRHLTRNVIGNYWHLFWAGLQEYDDWTWRWQASGTIASVPWHGGEPNNRYQNCGLWKWNVVYRVWAFDDEFCTLISKSICQEDVDECHGNNGGCNHNCVNTDGSYRCECWRGYELSGSRTCVEINECESYPCLNGGTCRDLNDTYRCDCVQGWTGRNCQTDVNECATYGGQGPCDPNHGVCRNLPGSYSCWCQVGYELKNEQYECKDVDDCKNGTGPCDHICRDMLGSYRCSCRDGYELGSDGFSCVDADDCRSNPCENGATCHDGNRTYSCECPSGYKGVDCEFAPCSEDYEPPEHGSATCADVTTGGRFCTVACNSQHEFACRPADGYSCDLEGQWHEVGRSGCEGRLTEDAPWPDCSQTYRGGFWPRLKSEADFYYDGDCQSNVTEIIEMFERLFNTLGGAATSSAGTCNIENINVTCGESTRSAANKNPRSGPGFVVQFDIVAVSNLPPDQITEADQTDLVFLLGDITYEIEDKIYAGEFSMTIGGSRAEGSSFTMTGPPTFKGDCHDGQMTVIENFSAYCLDCPRGTHKPANGTSCVKCDYQEYQDEEGQSSCKPCPAGTNAVYRGAKNIADCAAECVGDEAPCADCHLARGSFQCKCSDGWAGSSDGLVCGRDDDLDNLSDVPITCENETCIMDNCPGIHNPDQLDMDGDGKGDVCDEDIDGDGVLNDKDNCPAVPNPHQIDSDGDGVGSMCDNCVSTPNPDQANTDDTEGGDACEAALHEEIAKLCENEPDGTYLPHPRDCSGYIQCHQAGHDAVFTCPGGTSWSQELQTCAMADIISCD</sequence>
<feature type="domain" description="Chitin-binding type-2" evidence="18">
    <location>
        <begin position="800"/>
        <end position="857"/>
    </location>
</feature>
<keyword evidence="10" id="KW-0119">Carbohydrate metabolism</keyword>
<dbReference type="KEGG" id="bbel:109475467"/>
<evidence type="ECO:0000256" key="10">
    <source>
        <dbReference type="ARBA" id="ARBA00023024"/>
    </source>
</evidence>
<proteinExistence type="inferred from homology"/>
<feature type="domain" description="EGF-like" evidence="16">
    <location>
        <begin position="231"/>
        <end position="272"/>
    </location>
</feature>
<dbReference type="PROSITE" id="PS00022">
    <property type="entry name" value="EGF_1"/>
    <property type="match status" value="2"/>
</dbReference>
<evidence type="ECO:0000256" key="9">
    <source>
        <dbReference type="ARBA" id="ARBA00022837"/>
    </source>
</evidence>
<dbReference type="SUPFAM" id="SSF57625">
    <property type="entry name" value="Invertebrate chitin-binding proteins"/>
    <property type="match status" value="1"/>
</dbReference>
<dbReference type="InterPro" id="IPR000742">
    <property type="entry name" value="EGF"/>
</dbReference>
<dbReference type="Pfam" id="PF00008">
    <property type="entry name" value="EGF"/>
    <property type="match status" value="2"/>
</dbReference>
<dbReference type="SUPFAM" id="SSF56436">
    <property type="entry name" value="C-type lectin-like"/>
    <property type="match status" value="1"/>
</dbReference>
<feature type="domain" description="EGF-like" evidence="16">
    <location>
        <begin position="193"/>
        <end position="229"/>
    </location>
</feature>
<evidence type="ECO:0000256" key="12">
    <source>
        <dbReference type="ARBA" id="ARBA00023180"/>
    </source>
</evidence>
<dbReference type="FunFam" id="2.10.25.10:FF:000014">
    <property type="entry name" value="Latent-transforming growth factor beta-binding protein 3"/>
    <property type="match status" value="1"/>
</dbReference>
<evidence type="ECO:0000256" key="11">
    <source>
        <dbReference type="ARBA" id="ARBA00023157"/>
    </source>
</evidence>
<keyword evidence="8" id="KW-0677">Repeat</keyword>
<feature type="domain" description="EGF-like" evidence="16">
    <location>
        <begin position="318"/>
        <end position="354"/>
    </location>
</feature>
<evidence type="ECO:0000256" key="14">
    <source>
        <dbReference type="PROSITE-ProRule" id="PRU00634"/>
    </source>
</evidence>
<gene>
    <name evidence="20" type="primary">LOC109475467</name>
</gene>
<evidence type="ECO:0000259" key="16">
    <source>
        <dbReference type="PROSITE" id="PS50026"/>
    </source>
</evidence>
<dbReference type="GO" id="GO:0005509">
    <property type="term" value="F:calcium ion binding"/>
    <property type="evidence" value="ECO:0007669"/>
    <property type="project" value="UniProtKB-UniRule"/>
</dbReference>
<dbReference type="InterPro" id="IPR000152">
    <property type="entry name" value="EGF-type_Asp/Asn_hydroxyl_site"/>
</dbReference>
<evidence type="ECO:0000256" key="3">
    <source>
        <dbReference type="ARBA" id="ARBA00009456"/>
    </source>
</evidence>
<dbReference type="CDD" id="cd00054">
    <property type="entry name" value="EGF_CA"/>
    <property type="match status" value="4"/>
</dbReference>
<dbReference type="PROSITE" id="PS01186">
    <property type="entry name" value="EGF_2"/>
    <property type="match status" value="4"/>
</dbReference>
<dbReference type="SMART" id="SM00494">
    <property type="entry name" value="ChtBD2"/>
    <property type="match status" value="1"/>
</dbReference>
<evidence type="ECO:0000256" key="1">
    <source>
        <dbReference type="ARBA" id="ARBA00000822"/>
    </source>
</evidence>
<dbReference type="PROSITE" id="PS50940">
    <property type="entry name" value="CHIT_BIND_II"/>
    <property type="match status" value="1"/>
</dbReference>
<keyword evidence="7 15" id="KW-0732">Signal</keyword>
<dbReference type="GO" id="GO:0006032">
    <property type="term" value="P:chitin catabolic process"/>
    <property type="evidence" value="ECO:0007669"/>
    <property type="project" value="UniProtKB-KW"/>
</dbReference>
<dbReference type="InterPro" id="IPR002557">
    <property type="entry name" value="Chitin-bd_dom"/>
</dbReference>
<comment type="similarity">
    <text evidence="3">Belongs to the thrombospondin family.</text>
</comment>
<dbReference type="PANTHER" id="PTHR10199">
    <property type="entry name" value="THROMBOSPONDIN"/>
    <property type="match status" value="1"/>
</dbReference>
<feature type="disulfide bond" evidence="13">
    <location>
        <begin position="219"/>
        <end position="228"/>
    </location>
</feature>
<dbReference type="SMART" id="SM00181">
    <property type="entry name" value="EGF"/>
    <property type="match status" value="6"/>
</dbReference>
<evidence type="ECO:0000313" key="20">
    <source>
        <dbReference type="RefSeq" id="XP_019631647.1"/>
    </source>
</evidence>
<dbReference type="PROSITE" id="PS50041">
    <property type="entry name" value="C_TYPE_LECTIN_2"/>
    <property type="match status" value="1"/>
</dbReference>
<dbReference type="GeneID" id="109475467"/>
<dbReference type="OrthoDB" id="9993922at2759"/>
<evidence type="ECO:0000256" key="15">
    <source>
        <dbReference type="SAM" id="SignalP"/>
    </source>
</evidence>
<keyword evidence="9 14" id="KW-0106">Calcium</keyword>
<dbReference type="PROSITE" id="PS00010">
    <property type="entry name" value="ASX_HYDROXYL"/>
    <property type="match status" value="5"/>
</dbReference>
<dbReference type="PROSITE" id="PS51234">
    <property type="entry name" value="TSP3"/>
    <property type="match status" value="1"/>
</dbReference>
<dbReference type="RefSeq" id="XP_019631647.1">
    <property type="nucleotide sequence ID" value="XM_019776088.1"/>
</dbReference>
<dbReference type="FunFam" id="2.10.25.10:FF:000122">
    <property type="entry name" value="Protein crumbs homolog 2"/>
    <property type="match status" value="2"/>
</dbReference>
<evidence type="ECO:0000256" key="2">
    <source>
        <dbReference type="ARBA" id="ARBA00004613"/>
    </source>
</evidence>
<dbReference type="PRINTS" id="PR01983">
    <property type="entry name" value="NOTCH"/>
</dbReference>
<evidence type="ECO:0000256" key="6">
    <source>
        <dbReference type="ARBA" id="ARBA00022536"/>
    </source>
</evidence>
<dbReference type="SUPFAM" id="SSF103647">
    <property type="entry name" value="TSP type-3 repeat"/>
    <property type="match status" value="1"/>
</dbReference>
<feature type="disulfide bond" evidence="13">
    <location>
        <begin position="344"/>
        <end position="353"/>
    </location>
</feature>
<keyword evidence="10" id="KW-0146">Chitin degradation</keyword>
<keyword evidence="11 13" id="KW-1015">Disulfide bond</keyword>
<evidence type="ECO:0000313" key="19">
    <source>
        <dbReference type="Proteomes" id="UP000515135"/>
    </source>
</evidence>
<dbReference type="Gene3D" id="3.10.100.10">
    <property type="entry name" value="Mannose-Binding Protein A, subunit A"/>
    <property type="match status" value="1"/>
</dbReference>
<keyword evidence="10" id="KW-0624">Polysaccharide degradation</keyword>
<evidence type="ECO:0000256" key="5">
    <source>
        <dbReference type="ARBA" id="ARBA00022525"/>
    </source>
</evidence>
<organism evidence="19 20">
    <name type="scientific">Branchiostoma belcheri</name>
    <name type="common">Amphioxus</name>
    <dbReference type="NCBI Taxonomy" id="7741"/>
    <lineage>
        <taxon>Eukaryota</taxon>
        <taxon>Metazoa</taxon>
        <taxon>Chordata</taxon>
        <taxon>Cephalochordata</taxon>
        <taxon>Leptocardii</taxon>
        <taxon>Amphioxiformes</taxon>
        <taxon>Branchiostomatidae</taxon>
        <taxon>Branchiostoma</taxon>
    </lineage>
</organism>
<comment type="catalytic activity">
    <reaction evidence="1">
        <text>Random endo-hydrolysis of N-acetyl-beta-D-glucosaminide (1-&gt;4)-beta-linkages in chitin and chitodextrins.</text>
        <dbReference type="EC" id="3.2.1.14"/>
    </reaction>
</comment>
<dbReference type="InterPro" id="IPR009030">
    <property type="entry name" value="Growth_fac_rcpt_cys_sf"/>
</dbReference>
<feature type="chain" id="PRO_5027641517" description="chitinase" evidence="15">
    <location>
        <begin position="24"/>
        <end position="857"/>
    </location>
</feature>
<comment type="subcellular location">
    <subcellularLocation>
        <location evidence="2">Secreted</location>
    </subcellularLocation>
</comment>
<dbReference type="Proteomes" id="UP000515135">
    <property type="component" value="Unplaced"/>
</dbReference>
<evidence type="ECO:0000256" key="7">
    <source>
        <dbReference type="ARBA" id="ARBA00022729"/>
    </source>
</evidence>
<feature type="repeat" description="TSP type-3" evidence="14">
    <location>
        <begin position="721"/>
        <end position="756"/>
    </location>
</feature>
<feature type="domain" description="C-type lectin" evidence="17">
    <location>
        <begin position="27"/>
        <end position="151"/>
    </location>
</feature>
<dbReference type="AlphaFoldDB" id="A0A6P4ZKP3"/>
<dbReference type="InterPro" id="IPR036508">
    <property type="entry name" value="Chitin-bd_dom_sf"/>
</dbReference>
<dbReference type="GO" id="GO:0008061">
    <property type="term" value="F:chitin binding"/>
    <property type="evidence" value="ECO:0007669"/>
    <property type="project" value="InterPro"/>
</dbReference>
<dbReference type="InterPro" id="IPR016186">
    <property type="entry name" value="C-type_lectin-like/link_sf"/>
</dbReference>
<dbReference type="Pfam" id="PF02412">
    <property type="entry name" value="TSP_3"/>
    <property type="match status" value="2"/>
</dbReference>
<dbReference type="PROSITE" id="PS50026">
    <property type="entry name" value="EGF_3"/>
    <property type="match status" value="4"/>
</dbReference>
<feature type="domain" description="EGF-like" evidence="16">
    <location>
        <begin position="153"/>
        <end position="192"/>
    </location>
</feature>
<dbReference type="PANTHER" id="PTHR10199:SF100">
    <property type="entry name" value="THROMBOSPONDIN, ISOFORM A"/>
    <property type="match status" value="1"/>
</dbReference>
<dbReference type="PROSITE" id="PS01187">
    <property type="entry name" value="EGF_CA"/>
    <property type="match status" value="2"/>
</dbReference>
<evidence type="ECO:0000259" key="17">
    <source>
        <dbReference type="PROSITE" id="PS50041"/>
    </source>
</evidence>
<feature type="signal peptide" evidence="15">
    <location>
        <begin position="1"/>
        <end position="23"/>
    </location>
</feature>
<dbReference type="InterPro" id="IPR049883">
    <property type="entry name" value="NOTCH1_EGF-like"/>
</dbReference>